<dbReference type="OrthoDB" id="10586192at2759"/>
<proteinExistence type="predicted"/>
<gene>
    <name evidence="2" type="ORF">TrST_g7217</name>
</gene>
<dbReference type="AlphaFoldDB" id="A0A9W6ZPV1"/>
<accession>A0A9W6ZPV1</accession>
<keyword evidence="1" id="KW-1133">Transmembrane helix</keyword>
<comment type="caution">
    <text evidence="2">The sequence shown here is derived from an EMBL/GenBank/DDBJ whole genome shotgun (WGS) entry which is preliminary data.</text>
</comment>
<organism evidence="2 3">
    <name type="scientific">Triparma strigata</name>
    <dbReference type="NCBI Taxonomy" id="1606541"/>
    <lineage>
        <taxon>Eukaryota</taxon>
        <taxon>Sar</taxon>
        <taxon>Stramenopiles</taxon>
        <taxon>Ochrophyta</taxon>
        <taxon>Bolidophyceae</taxon>
        <taxon>Parmales</taxon>
        <taxon>Triparmaceae</taxon>
        <taxon>Triparma</taxon>
    </lineage>
</organism>
<sequence length="105" mass="11828">MECSKFIQAIGYLRLGLIFKGLFTVLRVPCYFLIIILGLRLRGSLAKLPPQELSDFLCQTVIVKGIRTKDEIRRSEAIQIQQDQRSQRVISSGELQDGFAMGALV</sequence>
<dbReference type="Proteomes" id="UP001165085">
    <property type="component" value="Unassembled WGS sequence"/>
</dbReference>
<dbReference type="EMBL" id="BRXY01000054">
    <property type="protein sequence ID" value="GMH58619.1"/>
    <property type="molecule type" value="Genomic_DNA"/>
</dbReference>
<evidence type="ECO:0000256" key="1">
    <source>
        <dbReference type="SAM" id="Phobius"/>
    </source>
</evidence>
<protein>
    <submittedName>
        <fullName evidence="2">Uncharacterized protein</fullName>
    </submittedName>
</protein>
<evidence type="ECO:0000313" key="2">
    <source>
        <dbReference type="EMBL" id="GMH58619.1"/>
    </source>
</evidence>
<reference evidence="3" key="1">
    <citation type="journal article" date="2023" name="Commun. Biol.">
        <title>Genome analysis of Parmales, the sister group of diatoms, reveals the evolutionary specialization of diatoms from phago-mixotrophs to photoautotrophs.</title>
        <authorList>
            <person name="Ban H."/>
            <person name="Sato S."/>
            <person name="Yoshikawa S."/>
            <person name="Yamada K."/>
            <person name="Nakamura Y."/>
            <person name="Ichinomiya M."/>
            <person name="Sato N."/>
            <person name="Blanc-Mathieu R."/>
            <person name="Endo H."/>
            <person name="Kuwata A."/>
            <person name="Ogata H."/>
        </authorList>
    </citation>
    <scope>NUCLEOTIDE SEQUENCE [LARGE SCALE GENOMIC DNA]</scope>
    <source>
        <strain evidence="3">NIES 3701</strain>
    </source>
</reference>
<feature type="transmembrane region" description="Helical" evidence="1">
    <location>
        <begin position="17"/>
        <end position="39"/>
    </location>
</feature>
<name>A0A9W6ZPV1_9STRA</name>
<evidence type="ECO:0000313" key="3">
    <source>
        <dbReference type="Proteomes" id="UP001165085"/>
    </source>
</evidence>
<keyword evidence="3" id="KW-1185">Reference proteome</keyword>
<keyword evidence="1" id="KW-0472">Membrane</keyword>
<keyword evidence="1" id="KW-0812">Transmembrane</keyword>